<dbReference type="PANTHER" id="PTHR11139">
    <property type="entry name" value="ATAXIA TELANGIECTASIA MUTATED ATM -RELATED"/>
    <property type="match status" value="1"/>
</dbReference>
<feature type="region of interest" description="Disordered" evidence="1">
    <location>
        <begin position="401"/>
        <end position="455"/>
    </location>
</feature>
<evidence type="ECO:0000256" key="1">
    <source>
        <dbReference type="SAM" id="MobiDB-lite"/>
    </source>
</evidence>
<protein>
    <recommendedName>
        <fullName evidence="2">FATC domain-containing protein</fullName>
    </recommendedName>
</protein>
<dbReference type="PANTHER" id="PTHR11139:SF71">
    <property type="entry name" value="SERINE_THREONINE-PROTEIN KINASE SMG1"/>
    <property type="match status" value="1"/>
</dbReference>
<dbReference type="SMART" id="SM01343">
    <property type="entry name" value="FATC"/>
    <property type="match status" value="2"/>
</dbReference>
<name>A0AAN8LMS0_9TELE</name>
<dbReference type="GO" id="GO:0005634">
    <property type="term" value="C:nucleus"/>
    <property type="evidence" value="ECO:0007669"/>
    <property type="project" value="TreeGrafter"/>
</dbReference>
<feature type="compositionally biased region" description="Polar residues" evidence="1">
    <location>
        <begin position="401"/>
        <end position="411"/>
    </location>
</feature>
<dbReference type="GO" id="GO:0004674">
    <property type="term" value="F:protein serine/threonine kinase activity"/>
    <property type="evidence" value="ECO:0007669"/>
    <property type="project" value="TreeGrafter"/>
</dbReference>
<evidence type="ECO:0000313" key="4">
    <source>
        <dbReference type="Proteomes" id="UP001356427"/>
    </source>
</evidence>
<dbReference type="AlphaFoldDB" id="A0AAN8LMS0"/>
<dbReference type="Pfam" id="PF02260">
    <property type="entry name" value="FATC"/>
    <property type="match status" value="2"/>
</dbReference>
<dbReference type="PROSITE" id="PS51190">
    <property type="entry name" value="FATC"/>
    <property type="match status" value="2"/>
</dbReference>
<dbReference type="Proteomes" id="UP001356427">
    <property type="component" value="Unassembled WGS sequence"/>
</dbReference>
<dbReference type="InterPro" id="IPR050517">
    <property type="entry name" value="DDR_Repair_Kinase"/>
</dbReference>
<feature type="domain" description="FATC" evidence="2">
    <location>
        <begin position="627"/>
        <end position="659"/>
    </location>
</feature>
<accession>A0AAN8LMS0</accession>
<reference evidence="3 4" key="1">
    <citation type="submission" date="2021-04" db="EMBL/GenBank/DDBJ databases">
        <authorList>
            <person name="De Guttry C."/>
            <person name="Zahm M."/>
            <person name="Klopp C."/>
            <person name="Cabau C."/>
            <person name="Louis A."/>
            <person name="Berthelot C."/>
            <person name="Parey E."/>
            <person name="Roest Crollius H."/>
            <person name="Montfort J."/>
            <person name="Robinson-Rechavi M."/>
            <person name="Bucao C."/>
            <person name="Bouchez O."/>
            <person name="Gislard M."/>
            <person name="Lluch J."/>
            <person name="Milhes M."/>
            <person name="Lampietro C."/>
            <person name="Lopez Roques C."/>
            <person name="Donnadieu C."/>
            <person name="Braasch I."/>
            <person name="Desvignes T."/>
            <person name="Postlethwait J."/>
            <person name="Bobe J."/>
            <person name="Wedekind C."/>
            <person name="Guiguen Y."/>
        </authorList>
    </citation>
    <scope>NUCLEOTIDE SEQUENCE [LARGE SCALE GENOMIC DNA]</scope>
    <source>
        <strain evidence="3">Cs_M1</strain>
        <tissue evidence="3">Blood</tissue>
    </source>
</reference>
<feature type="domain" description="FATC" evidence="2">
    <location>
        <begin position="480"/>
        <end position="512"/>
    </location>
</feature>
<dbReference type="GO" id="GO:0000184">
    <property type="term" value="P:nuclear-transcribed mRNA catabolic process, nonsense-mediated decay"/>
    <property type="evidence" value="ECO:0007669"/>
    <property type="project" value="TreeGrafter"/>
</dbReference>
<organism evidence="3 4">
    <name type="scientific">Coregonus suidteri</name>
    <dbReference type="NCBI Taxonomy" id="861788"/>
    <lineage>
        <taxon>Eukaryota</taxon>
        <taxon>Metazoa</taxon>
        <taxon>Chordata</taxon>
        <taxon>Craniata</taxon>
        <taxon>Vertebrata</taxon>
        <taxon>Euteleostomi</taxon>
        <taxon>Actinopterygii</taxon>
        <taxon>Neopterygii</taxon>
        <taxon>Teleostei</taxon>
        <taxon>Protacanthopterygii</taxon>
        <taxon>Salmoniformes</taxon>
        <taxon>Salmonidae</taxon>
        <taxon>Coregoninae</taxon>
        <taxon>Coregonus</taxon>
    </lineage>
</organism>
<evidence type="ECO:0000313" key="3">
    <source>
        <dbReference type="EMBL" id="KAK6312519.1"/>
    </source>
</evidence>
<dbReference type="InterPro" id="IPR003152">
    <property type="entry name" value="FATC_dom"/>
</dbReference>
<proteinExistence type="predicted"/>
<keyword evidence="4" id="KW-1185">Reference proteome</keyword>
<comment type="caution">
    <text evidence="3">The sequence shown here is derived from an EMBL/GenBank/DDBJ whole genome shotgun (WGS) entry which is preliminary data.</text>
</comment>
<sequence length="755" mass="83124">MNLCKQTVGNCLGVGLCLSCSLTKWCFPWKTLTYSRRTPRLCPAYTNTMFQWQHEDVLGPRTQPMSVSPPPRSIILSSMKKKLYKLSQDEAAITALQEKLASLEGSIEQRLKWAGGANPALAPVLQDFDLTIAERRALVARESQRTSQVTFLCSTILNFEGLRTRTSEALSMDSTLFELLKRCQQTCSYAAQFNTSVSPIELQLLHRLSPALELPIGSPDWLACAQKQLGQELATQGAVQEEREQQLDVATETLQLLVDSIKGILSNHNRHLADVKHLLKAMAKDEENALAEGEEVTYEGSVRQFLSEYKAWQDNVQIVLFTVVQATGQPRGGGSSQEGVELLQEIPATLKELLTQSTSVYNGLVGFASPLVTERSGDCSSPTSTAQTSFAAAVKCSGVKTQTDSMSQNSRKLLPRNLGTPADTPPSAQTMTSKGLNPSPKRSVRDPKTGRAVQERNSYAVSVWKRVKAKLEGRDVDPNRRMSVSEQVDCVIKEATNMDNLSQLYEGWTAWAQETAQLEEQLQGWGEVILAGDQVLRWKKPWFPAALMAATTLLFMLNLLPGPLGWLTGPVLALSCCCVCLTTWCPPSLPPRLRSQTSAVQERNSYAVSVWKRVKAKLEGRDVDPNRRMSVSEQVDCVIKEATNMDNLSQLYEGWTAWVCERCLPVVHLFGSSTQPSLAVGGLDIQPNLQTRHPDTLLPTCPVLAGGPPWNLYSRTPYRSSTKAVCLPACLADWLATPSPTQPCHLAMDPANTTS</sequence>
<dbReference type="EMBL" id="JAGTTL010000015">
    <property type="protein sequence ID" value="KAK6312519.1"/>
    <property type="molecule type" value="Genomic_DNA"/>
</dbReference>
<evidence type="ECO:0000259" key="2">
    <source>
        <dbReference type="PROSITE" id="PS51190"/>
    </source>
</evidence>
<gene>
    <name evidence="3" type="ORF">J4Q44_G00181830</name>
</gene>
<feature type="compositionally biased region" description="Polar residues" evidence="1">
    <location>
        <begin position="426"/>
        <end position="436"/>
    </location>
</feature>